<protein>
    <recommendedName>
        <fullName evidence="9">NB-ARC domain-containing protein</fullName>
    </recommendedName>
</protein>
<dbReference type="InterPro" id="IPR001611">
    <property type="entry name" value="Leu-rich_rpt"/>
</dbReference>
<evidence type="ECO:0000256" key="2">
    <source>
        <dbReference type="ARBA" id="ARBA00022614"/>
    </source>
</evidence>
<sequence length="1405" mass="159331">MAVSSMEQLRNIFRVVRDDNTKWMVLFGKPGVGKTWMAKKLSDRAIKEHLFDISLWVFLHRNNDIRALCKIIARQLSLLSPNDEWEVEDENKEEEDEENWENLKRKISEALSGKKFLLILDDDGCQVDEEETLKVLRTLLPLDQNDMYKVLITKAENDSGHFPEDARFEVKPLPVDESFSLLQERMEPSIHEIAGVNDLTKAFVEISRGFPAEIVMIGKVLSYFGQQESGVQTLERVLEEASDNENYSVAHIVCTKCQLFPTGILIDCCWRGSHFYRDYASVHYNELITYWILEGYFGHIDCIEKAYQMGHRALMELTDCHMVKGEEAGYVTIAKSDLDLDDFYQWGIGGTARLGLATLFDSNSKGFGRITWQNGMVKTLCKGTKGQKLATLMLDGNRFGGEVLLDLLMSEQELQVLALFNPTVKLLPSPLSNMQNLSILVLRGCHFLKYINIHLNLQSLKVLEISGSSSLNIIPDDFFRHMPQLQSLNLSELQISSLPSSLYTLSELRWLILEGCSHLEKLKSLRKLTNLIVLDLSTATSFESFGDKTFSKNQKLQMIKLSKTKIKTLPLLSSLRELTHLLLSGCVNIDRMRSITSLTSLQTLDLSGARKFKEFHDSSLETIVGLKFLDLSGTSVNHLPSNISNPRHLYLKCCFQLKQLPSIEGLAGLQVLDLSGSSELNTIGNDFFEHLTRLRVLNLSETRVESLPSLSNLYSLRQLLLSHCLSLRTLPELTSLTKLEVLDLSQCSALAEVRDSSFEHLLCLQRLDLSETMIDRLPPLPNPGNLRSLLLKKCVNMKVLPPLKSLAKLEELNLSGISSLNETGAAFLESTTNLRILDLSETQLVQLPSMSNLQSLGHLSVKGCPKLETVPNLGALTKLEFLDLSGTGVRDLPPLHRFNNLRQLLLRDCSSVKGFLHLEMLDLLDPTVTELPYGISNLTNLELFDLPKLKNKQGAETTKIESPLEEPNQHQWHVSCWSFEPIMGAIKHHISMRSTQFVELFGENPSFLGESVKRFHFLIHPSKAQNGHGSQISYHNEILLRDIYFQTREFAHPRDREQSLEIHGFDSFPKGVELILRHAEFLFLVETPFVKGLSDLGAKNVKKIKVCWIERCREIESVLRFYKFENIAKPEGKAAEMDESAENVEDFSHLMENLEILWLSSAINLKSIYSGNLQGGFRNLKCFYLAYCPILLNVFPICQKLENLEVLEVKFCDKLETLFEHDSAALPKLHTLHLWALPNLKKAGCLVPAVRYLRVGDCPLLVNLMSVSQYPENLEILQIKFCDSLETVFQNSTSSNRILPNLRKFHIWDLPELKSVGVELPHLQDCCWQRNQVWKLNKFQDDRVAVTTGDRLVLPLGMLNQLEDRPEGTPSSSPLSNMQNLSVLLLGDCDILKDIKVALDIQFRA</sequence>
<dbReference type="Pfam" id="PF23247">
    <property type="entry name" value="LRR_RPS2"/>
    <property type="match status" value="2"/>
</dbReference>
<dbReference type="InterPro" id="IPR027417">
    <property type="entry name" value="P-loop_NTPase"/>
</dbReference>
<reference evidence="7" key="1">
    <citation type="submission" date="2022-12" db="EMBL/GenBank/DDBJ databases">
        <title>Draft genome assemblies for two species of Escallonia (Escalloniales).</title>
        <authorList>
            <person name="Chanderbali A."/>
            <person name="Dervinis C."/>
            <person name="Anghel I."/>
            <person name="Soltis D."/>
            <person name="Soltis P."/>
            <person name="Zapata F."/>
        </authorList>
    </citation>
    <scope>NUCLEOTIDE SEQUENCE</scope>
    <source>
        <strain evidence="7">UCBG92.1500</strain>
        <tissue evidence="7">Leaf</tissue>
    </source>
</reference>
<evidence type="ECO:0000313" key="8">
    <source>
        <dbReference type="Proteomes" id="UP001187471"/>
    </source>
</evidence>
<dbReference type="Gene3D" id="3.40.50.300">
    <property type="entry name" value="P-loop containing nucleotide triphosphate hydrolases"/>
    <property type="match status" value="1"/>
</dbReference>
<evidence type="ECO:0000313" key="7">
    <source>
        <dbReference type="EMBL" id="KAK2977072.1"/>
    </source>
</evidence>
<dbReference type="SMART" id="SM00369">
    <property type="entry name" value="LRR_TYP"/>
    <property type="match status" value="9"/>
</dbReference>
<dbReference type="PANTHER" id="PTHR33463">
    <property type="entry name" value="NB-ARC DOMAIN-CONTAINING PROTEIN-RELATED"/>
    <property type="match status" value="1"/>
</dbReference>
<dbReference type="SUPFAM" id="SSF52540">
    <property type="entry name" value="P-loop containing nucleoside triphosphate hydrolases"/>
    <property type="match status" value="1"/>
</dbReference>
<feature type="domain" description="Disease resistance protein At4g27190-like leucine-rich repeats" evidence="6">
    <location>
        <begin position="1250"/>
        <end position="1316"/>
    </location>
</feature>
<organism evidence="7 8">
    <name type="scientific">Escallonia rubra</name>
    <dbReference type="NCBI Taxonomy" id="112253"/>
    <lineage>
        <taxon>Eukaryota</taxon>
        <taxon>Viridiplantae</taxon>
        <taxon>Streptophyta</taxon>
        <taxon>Embryophyta</taxon>
        <taxon>Tracheophyta</taxon>
        <taxon>Spermatophyta</taxon>
        <taxon>Magnoliopsida</taxon>
        <taxon>eudicotyledons</taxon>
        <taxon>Gunneridae</taxon>
        <taxon>Pentapetalae</taxon>
        <taxon>asterids</taxon>
        <taxon>campanulids</taxon>
        <taxon>Escalloniales</taxon>
        <taxon>Escalloniaceae</taxon>
        <taxon>Escallonia</taxon>
    </lineage>
</organism>
<gene>
    <name evidence="7" type="ORF">RJ640_017596</name>
</gene>
<name>A0AA88UJ30_9ASTE</name>
<comment type="caution">
    <text evidence="7">The sequence shown here is derived from an EMBL/GenBank/DDBJ whole genome shotgun (WGS) entry which is preliminary data.</text>
</comment>
<keyword evidence="4" id="KW-0611">Plant defense</keyword>
<dbReference type="GO" id="GO:0051707">
    <property type="term" value="P:response to other organism"/>
    <property type="evidence" value="ECO:0007669"/>
    <property type="project" value="UniProtKB-ARBA"/>
</dbReference>
<dbReference type="Proteomes" id="UP001187471">
    <property type="component" value="Unassembled WGS sequence"/>
</dbReference>
<keyword evidence="2" id="KW-0433">Leucine-rich repeat</keyword>
<dbReference type="InterPro" id="IPR050905">
    <property type="entry name" value="Plant_NBS-LRR"/>
</dbReference>
<evidence type="ECO:0000259" key="5">
    <source>
        <dbReference type="Pfam" id="PF00931"/>
    </source>
</evidence>
<comment type="similarity">
    <text evidence="1">Belongs to the disease resistance NB-LRR family.</text>
</comment>
<dbReference type="InterPro" id="IPR003591">
    <property type="entry name" value="Leu-rich_rpt_typical-subtyp"/>
</dbReference>
<dbReference type="PRINTS" id="PR00364">
    <property type="entry name" value="DISEASERSIST"/>
</dbReference>
<dbReference type="SUPFAM" id="SSF52047">
    <property type="entry name" value="RNI-like"/>
    <property type="match status" value="1"/>
</dbReference>
<dbReference type="PANTHER" id="PTHR33463:SF203">
    <property type="entry name" value="AAA+ ATPASE DOMAIN-CONTAINING PROTEIN"/>
    <property type="match status" value="1"/>
</dbReference>
<dbReference type="InterPro" id="IPR002182">
    <property type="entry name" value="NB-ARC"/>
</dbReference>
<accession>A0AA88UJ30</accession>
<dbReference type="GO" id="GO:0043531">
    <property type="term" value="F:ADP binding"/>
    <property type="evidence" value="ECO:0007669"/>
    <property type="project" value="InterPro"/>
</dbReference>
<dbReference type="InterPro" id="IPR057135">
    <property type="entry name" value="At4g27190-like_LRR"/>
</dbReference>
<feature type="domain" description="Disease resistance protein At4g27190-like leucine-rich repeats" evidence="6">
    <location>
        <begin position="1157"/>
        <end position="1242"/>
    </location>
</feature>
<dbReference type="InterPro" id="IPR032675">
    <property type="entry name" value="LRR_dom_sf"/>
</dbReference>
<keyword evidence="3" id="KW-0677">Repeat</keyword>
<evidence type="ECO:0000259" key="6">
    <source>
        <dbReference type="Pfam" id="PF23247"/>
    </source>
</evidence>
<dbReference type="Pfam" id="PF00931">
    <property type="entry name" value="NB-ARC"/>
    <property type="match status" value="1"/>
</dbReference>
<dbReference type="Gene3D" id="3.80.10.10">
    <property type="entry name" value="Ribonuclease Inhibitor"/>
    <property type="match status" value="4"/>
</dbReference>
<evidence type="ECO:0008006" key="9">
    <source>
        <dbReference type="Google" id="ProtNLM"/>
    </source>
</evidence>
<proteinExistence type="inferred from homology"/>
<evidence type="ECO:0000256" key="1">
    <source>
        <dbReference type="ARBA" id="ARBA00008894"/>
    </source>
</evidence>
<feature type="domain" description="NB-ARC" evidence="5">
    <location>
        <begin position="14"/>
        <end position="185"/>
    </location>
</feature>
<dbReference type="SUPFAM" id="SSF52058">
    <property type="entry name" value="L domain-like"/>
    <property type="match status" value="2"/>
</dbReference>
<dbReference type="Pfam" id="PF13855">
    <property type="entry name" value="LRR_8"/>
    <property type="match status" value="2"/>
</dbReference>
<dbReference type="EMBL" id="JAVXUO010002007">
    <property type="protein sequence ID" value="KAK2977072.1"/>
    <property type="molecule type" value="Genomic_DNA"/>
</dbReference>
<dbReference type="GO" id="GO:0006952">
    <property type="term" value="P:defense response"/>
    <property type="evidence" value="ECO:0007669"/>
    <property type="project" value="UniProtKB-ARBA"/>
</dbReference>
<dbReference type="PROSITE" id="PS51450">
    <property type="entry name" value="LRR"/>
    <property type="match status" value="2"/>
</dbReference>
<evidence type="ECO:0000256" key="4">
    <source>
        <dbReference type="ARBA" id="ARBA00022821"/>
    </source>
</evidence>
<evidence type="ECO:0000256" key="3">
    <source>
        <dbReference type="ARBA" id="ARBA00022737"/>
    </source>
</evidence>
<keyword evidence="8" id="KW-1185">Reference proteome</keyword>